<accession>A0A9Q0S8S5</accession>
<feature type="domain" description="CCHC-type" evidence="2">
    <location>
        <begin position="188"/>
        <end position="203"/>
    </location>
</feature>
<dbReference type="OrthoDB" id="8039827at2759"/>
<organism evidence="3 4">
    <name type="scientific">Pseudolycoriella hygida</name>
    <dbReference type="NCBI Taxonomy" id="35572"/>
    <lineage>
        <taxon>Eukaryota</taxon>
        <taxon>Metazoa</taxon>
        <taxon>Ecdysozoa</taxon>
        <taxon>Arthropoda</taxon>
        <taxon>Hexapoda</taxon>
        <taxon>Insecta</taxon>
        <taxon>Pterygota</taxon>
        <taxon>Neoptera</taxon>
        <taxon>Endopterygota</taxon>
        <taxon>Diptera</taxon>
        <taxon>Nematocera</taxon>
        <taxon>Sciaroidea</taxon>
        <taxon>Sciaridae</taxon>
        <taxon>Pseudolycoriella</taxon>
    </lineage>
</organism>
<dbReference type="InterPro" id="IPR036875">
    <property type="entry name" value="Znf_CCHC_sf"/>
</dbReference>
<dbReference type="Gene3D" id="4.10.60.10">
    <property type="entry name" value="Zinc finger, CCHC-type"/>
    <property type="match status" value="1"/>
</dbReference>
<proteinExistence type="predicted"/>
<keyword evidence="1" id="KW-0862">Zinc</keyword>
<dbReference type="PROSITE" id="PS50158">
    <property type="entry name" value="ZF_CCHC"/>
    <property type="match status" value="1"/>
</dbReference>
<evidence type="ECO:0000313" key="3">
    <source>
        <dbReference type="EMBL" id="KAJ6649689.1"/>
    </source>
</evidence>
<dbReference type="PANTHER" id="PTHR47481:SF14">
    <property type="entry name" value="RETROTRANSPOSON COPIA-LIKE N-TERMINAL DOMAIN-CONTAINING PROTEIN"/>
    <property type="match status" value="1"/>
</dbReference>
<dbReference type="EMBL" id="WJQU01000001">
    <property type="protein sequence ID" value="KAJ6649689.1"/>
    <property type="molecule type" value="Genomic_DNA"/>
</dbReference>
<evidence type="ECO:0000313" key="4">
    <source>
        <dbReference type="Proteomes" id="UP001151699"/>
    </source>
</evidence>
<sequence length="363" mass="40311">MVPKSNFDKLDKCIKSKPNLPNVSTENEVEKLVQAKSILCLSVEDSIIVHIRNANSALHIWNILQNLYEDKGLLRKTGLLRALMSVRLESSASMAAYVEEIMNISNRLLSIGFEIGDEWLASILLAGLTDDYKPFIMSIEGSGVQISSDMVKQKLIDSEITDTTNSQADVLFTNKKSNQKPKKKELICYNCGKKNHKASECRNKASGEQPLNHQTTAKTVRTSAVTNTNKAPKRNAAFVAFSMKSMETKRNDDWYVDSGSARNMSPNGDSMYNKAKCEIKEVMTADDSIIVLDDTLSSPGTVTYETGESRDGSYIEVDETFDDSVRDPNYEPNESSGEEIKKVYGTLMNANDNGSSEKLLEIL</sequence>
<evidence type="ECO:0000259" key="2">
    <source>
        <dbReference type="PROSITE" id="PS50158"/>
    </source>
</evidence>
<evidence type="ECO:0000256" key="1">
    <source>
        <dbReference type="PROSITE-ProRule" id="PRU00047"/>
    </source>
</evidence>
<dbReference type="InterPro" id="IPR001878">
    <property type="entry name" value="Znf_CCHC"/>
</dbReference>
<dbReference type="AlphaFoldDB" id="A0A9Q0S8S5"/>
<dbReference type="GO" id="GO:0008270">
    <property type="term" value="F:zinc ion binding"/>
    <property type="evidence" value="ECO:0007669"/>
    <property type="project" value="UniProtKB-KW"/>
</dbReference>
<gene>
    <name evidence="3" type="primary">POLX_2</name>
    <name evidence="3" type="ORF">Bhyg_04928</name>
</gene>
<comment type="caution">
    <text evidence="3">The sequence shown here is derived from an EMBL/GenBank/DDBJ whole genome shotgun (WGS) entry which is preliminary data.</text>
</comment>
<keyword evidence="4" id="KW-1185">Reference proteome</keyword>
<name>A0A9Q0S8S5_9DIPT</name>
<keyword evidence="1" id="KW-0479">Metal-binding</keyword>
<dbReference type="Pfam" id="PF14223">
    <property type="entry name" value="Retrotran_gag_2"/>
    <property type="match status" value="1"/>
</dbReference>
<dbReference type="SMART" id="SM00343">
    <property type="entry name" value="ZnF_C2HC"/>
    <property type="match status" value="1"/>
</dbReference>
<keyword evidence="1" id="KW-0863">Zinc-finger</keyword>
<dbReference type="GO" id="GO:0003676">
    <property type="term" value="F:nucleic acid binding"/>
    <property type="evidence" value="ECO:0007669"/>
    <property type="project" value="InterPro"/>
</dbReference>
<reference evidence="3" key="1">
    <citation type="submission" date="2022-07" db="EMBL/GenBank/DDBJ databases">
        <authorList>
            <person name="Trinca V."/>
            <person name="Uliana J.V.C."/>
            <person name="Torres T.T."/>
            <person name="Ward R.J."/>
            <person name="Monesi N."/>
        </authorList>
    </citation>
    <scope>NUCLEOTIDE SEQUENCE</scope>
    <source>
        <strain evidence="3">HSMRA1968</strain>
        <tissue evidence="3">Whole embryos</tissue>
    </source>
</reference>
<protein>
    <submittedName>
        <fullName evidence="3">Retrovirus-related Pol polyprotein from transposon TNT 1-94</fullName>
    </submittedName>
</protein>
<dbReference type="Proteomes" id="UP001151699">
    <property type="component" value="Chromosome A"/>
</dbReference>
<dbReference type="Pfam" id="PF00098">
    <property type="entry name" value="zf-CCHC"/>
    <property type="match status" value="1"/>
</dbReference>
<dbReference type="PANTHER" id="PTHR47481">
    <property type="match status" value="1"/>
</dbReference>
<dbReference type="SUPFAM" id="SSF57756">
    <property type="entry name" value="Retrovirus zinc finger-like domains"/>
    <property type="match status" value="1"/>
</dbReference>